<feature type="compositionally biased region" description="Polar residues" evidence="1">
    <location>
        <begin position="167"/>
        <end position="176"/>
    </location>
</feature>
<keyword evidence="3" id="KW-1185">Reference proteome</keyword>
<proteinExistence type="predicted"/>
<dbReference type="EMBL" id="CP000096">
    <property type="protein sequence ID" value="ABB23692.1"/>
    <property type="molecule type" value="Genomic_DNA"/>
</dbReference>
<dbReference type="AlphaFoldDB" id="Q3B4N9"/>
<dbReference type="OrthoDB" id="448481at2"/>
<evidence type="ECO:0000313" key="2">
    <source>
        <dbReference type="EMBL" id="ABB23692.1"/>
    </source>
</evidence>
<dbReference type="Proteomes" id="UP000002709">
    <property type="component" value="Chromosome"/>
</dbReference>
<organism evidence="2 3">
    <name type="scientific">Chlorobium luteolum (strain DSM 273 / BCRC 81028 / 2530)</name>
    <name type="common">Pelodictyon luteolum</name>
    <dbReference type="NCBI Taxonomy" id="319225"/>
    <lineage>
        <taxon>Bacteria</taxon>
        <taxon>Pseudomonadati</taxon>
        <taxon>Chlorobiota</taxon>
        <taxon>Chlorobiia</taxon>
        <taxon>Chlorobiales</taxon>
        <taxon>Chlorobiaceae</taxon>
        <taxon>Chlorobium/Pelodictyon group</taxon>
        <taxon>Pelodictyon</taxon>
    </lineage>
</organism>
<reference evidence="3" key="1">
    <citation type="submission" date="2005-08" db="EMBL/GenBank/DDBJ databases">
        <title>Complete sequence of Pelodictyon luteolum DSM 273.</title>
        <authorList>
            <consortium name="US DOE Joint Genome Institute"/>
            <person name="Copeland A."/>
            <person name="Lucas S."/>
            <person name="Lapidus A."/>
            <person name="Barry K."/>
            <person name="Detter J.C."/>
            <person name="Glavina T."/>
            <person name="Hammon N."/>
            <person name="Israni S."/>
            <person name="Pitluck S."/>
            <person name="Bryant D."/>
            <person name="Schmutz J."/>
            <person name="Larimer F."/>
            <person name="Land M."/>
            <person name="Kyrpides N."/>
            <person name="Ivanova N."/>
            <person name="Richardson P."/>
        </authorList>
    </citation>
    <scope>NUCLEOTIDE SEQUENCE [LARGE SCALE GENOMIC DNA]</scope>
    <source>
        <strain evidence="3">DSM 273 / BCRC 81028 / 2530</strain>
    </source>
</reference>
<evidence type="ECO:0000256" key="1">
    <source>
        <dbReference type="SAM" id="MobiDB-lite"/>
    </source>
</evidence>
<evidence type="ECO:0008006" key="4">
    <source>
        <dbReference type="Google" id="ProtNLM"/>
    </source>
</evidence>
<protein>
    <recommendedName>
        <fullName evidence="4">HEAT repeat domain-containing protein</fullName>
    </recommendedName>
</protein>
<gene>
    <name evidence="2" type="ordered locus">Plut_0823</name>
</gene>
<dbReference type="HOGENOM" id="CLU_1420342_0_0_10"/>
<dbReference type="KEGG" id="plt:Plut_0823"/>
<evidence type="ECO:0000313" key="3">
    <source>
        <dbReference type="Proteomes" id="UP000002709"/>
    </source>
</evidence>
<sequence length="191" mass="21993">MGLDIQELFTKMAEEKPADSGRRDAVRDLARSWSRDPAMLEWMAQRSEFKCEAFVRQLAEQEISLSDEVMGGTLIWLMRRALFDAHERVRRDALVEIMRVWGHRPKVKTWVVERTEGKENRHIRDTLLEHISKMEHLDDKTRHEAGRKLAISKASHARHRNLEAGLDSSSNATQPEQGPPDSPTGLLFSNN</sequence>
<accession>Q3B4N9</accession>
<name>Q3B4N9_CHLL3</name>
<feature type="region of interest" description="Disordered" evidence="1">
    <location>
        <begin position="164"/>
        <end position="191"/>
    </location>
</feature>
<dbReference type="STRING" id="319225.Plut_0823"/>
<dbReference type="RefSeq" id="WP_011357566.1">
    <property type="nucleotide sequence ID" value="NC_007512.1"/>
</dbReference>